<name>A0A8S4AR21_9TELE</name>
<evidence type="ECO:0000313" key="2">
    <source>
        <dbReference type="Proteomes" id="UP000677803"/>
    </source>
</evidence>
<organism evidence="1 2">
    <name type="scientific">Menidia menidia</name>
    <name type="common">Atlantic silverside</name>
    <dbReference type="NCBI Taxonomy" id="238744"/>
    <lineage>
        <taxon>Eukaryota</taxon>
        <taxon>Metazoa</taxon>
        <taxon>Chordata</taxon>
        <taxon>Craniata</taxon>
        <taxon>Vertebrata</taxon>
        <taxon>Euteleostomi</taxon>
        <taxon>Actinopterygii</taxon>
        <taxon>Neopterygii</taxon>
        <taxon>Teleostei</taxon>
        <taxon>Neoteleostei</taxon>
        <taxon>Acanthomorphata</taxon>
        <taxon>Ovalentaria</taxon>
        <taxon>Atherinomorphae</taxon>
        <taxon>Atheriniformes</taxon>
        <taxon>Atherinopsidae</taxon>
        <taxon>Menidiinae</taxon>
        <taxon>Menidia</taxon>
    </lineage>
</organism>
<keyword evidence="2" id="KW-1185">Reference proteome</keyword>
<protein>
    <submittedName>
        <fullName evidence="1">(Atlantic silverside) hypothetical protein</fullName>
    </submittedName>
</protein>
<reference evidence="1" key="1">
    <citation type="submission" date="2021-05" db="EMBL/GenBank/DDBJ databases">
        <authorList>
            <person name="Tigano A."/>
        </authorList>
    </citation>
    <scope>NUCLEOTIDE SEQUENCE</scope>
</reference>
<accession>A0A8S4AR21</accession>
<dbReference type="EMBL" id="CAJRST010007779">
    <property type="protein sequence ID" value="CAG5896802.1"/>
    <property type="molecule type" value="Genomic_DNA"/>
</dbReference>
<sequence length="182" mass="19739">MERPWTVVPSEWMKLERADAPGEDSANAVADSPLDPEVATTVTEATATGVMVTEALAATGVSAAVATEAEEVEVIPQEATEKTGDRVDTATALDPTAMHMTAMLHTSKHLPDSRSSLGWLYLKDAPSRKMSSCFLLTFSSVVVAWHLQNNVAMSSWSLNHVTKYSSRILHCIIGHLYLSHFV</sequence>
<comment type="caution">
    <text evidence="1">The sequence shown here is derived from an EMBL/GenBank/DDBJ whole genome shotgun (WGS) entry which is preliminary data.</text>
</comment>
<dbReference type="AlphaFoldDB" id="A0A8S4AR21"/>
<proteinExistence type="predicted"/>
<gene>
    <name evidence="1" type="ORF">MMEN_LOCUS7866</name>
</gene>
<dbReference type="Proteomes" id="UP000677803">
    <property type="component" value="Unassembled WGS sequence"/>
</dbReference>
<evidence type="ECO:0000313" key="1">
    <source>
        <dbReference type="EMBL" id="CAG5896802.1"/>
    </source>
</evidence>